<dbReference type="InterPro" id="IPR009061">
    <property type="entry name" value="DNA-bd_dom_put_sf"/>
</dbReference>
<evidence type="ECO:0000313" key="1">
    <source>
        <dbReference type="EMBL" id="AGL95798.1"/>
    </source>
</evidence>
<name>R4SEX0_STRAP</name>
<sequence length="113" mass="13281">MLCVCLVVILLFQFNANRKCENMDELMQQMADKFGDMVQAVIIEKTKAIDIDQTLPLELNQKQLIKLLGCSTSTLGRFLQFKDFPRIDRGRGTQIRYPRDAVRDWYNNNWHKL</sequence>
<dbReference type="EMBL" id="KC617870">
    <property type="protein sequence ID" value="AGL95798.1"/>
    <property type="molecule type" value="Genomic_DNA"/>
</dbReference>
<organism evidence="1">
    <name type="scientific">Streptococcus anginosus</name>
    <dbReference type="NCBI Taxonomy" id="1328"/>
    <lineage>
        <taxon>Bacteria</taxon>
        <taxon>Bacillati</taxon>
        <taxon>Bacillota</taxon>
        <taxon>Bacilli</taxon>
        <taxon>Lactobacillales</taxon>
        <taxon>Streptococcaceae</taxon>
        <taxon>Streptococcus</taxon>
        <taxon>Streptococcus anginosus group</taxon>
    </lineage>
</organism>
<gene>
    <name evidence="1" type="primary">atx1</name>
</gene>
<proteinExistence type="predicted"/>
<dbReference type="Gene3D" id="1.10.10.10">
    <property type="entry name" value="Winged helix-like DNA-binding domain superfamily/Winged helix DNA-binding domain"/>
    <property type="match status" value="1"/>
</dbReference>
<dbReference type="InterPro" id="IPR036388">
    <property type="entry name" value="WH-like_DNA-bd_sf"/>
</dbReference>
<dbReference type="AlphaFoldDB" id="R4SEX0"/>
<protein>
    <submittedName>
        <fullName evidence="1">Putative DNA binding protein</fullName>
    </submittedName>
</protein>
<accession>R4SEX0</accession>
<reference evidence="1" key="1">
    <citation type="submission" date="2013-02" db="EMBL/GenBank/DDBJ databases">
        <title>A Phage-Like Chromosomal Island (SanCI) from a Daptomycin-Resistant Strain of Streptococcus anginosus that integrates into DNA mismatch repair gene mutL.</title>
        <authorList>
            <person name="Nguyen S.V."/>
            <person name="Tu T."/>
            <person name="Hendrickson C.G."/>
            <person name="McShan W.M."/>
        </authorList>
    </citation>
    <scope>NUCLEOTIDE SEQUENCE</scope>
    <source>
        <strain evidence="1">J4206</strain>
    </source>
</reference>
<dbReference type="SUPFAM" id="SSF46955">
    <property type="entry name" value="Putative DNA-binding domain"/>
    <property type="match status" value="1"/>
</dbReference>